<protein>
    <recommendedName>
        <fullName evidence="8">Angiotensin-converting enzyme</fullName>
        <ecNumber evidence="8">3.4.-.-</ecNumber>
    </recommendedName>
</protein>
<keyword evidence="2 9" id="KW-0732">Signal</keyword>
<dbReference type="EMBL" id="GAKP01004026">
    <property type="protein sequence ID" value="JAC54926.1"/>
    <property type="molecule type" value="Transcribed_RNA"/>
</dbReference>
<keyword evidence="4 5" id="KW-0325">Glycoprotein</keyword>
<dbReference type="GO" id="GO:0008241">
    <property type="term" value="F:peptidyl-dipeptidase activity"/>
    <property type="evidence" value="ECO:0007669"/>
    <property type="project" value="InterPro"/>
</dbReference>
<evidence type="ECO:0000256" key="3">
    <source>
        <dbReference type="ARBA" id="ARBA00023157"/>
    </source>
</evidence>
<dbReference type="GO" id="GO:0005615">
    <property type="term" value="C:extracellular space"/>
    <property type="evidence" value="ECO:0007669"/>
    <property type="project" value="TreeGrafter"/>
</dbReference>
<evidence type="ECO:0000256" key="4">
    <source>
        <dbReference type="ARBA" id="ARBA00023180"/>
    </source>
</evidence>
<keyword evidence="8" id="KW-0482">Metalloprotease</keyword>
<dbReference type="PANTHER" id="PTHR10514">
    <property type="entry name" value="ANGIOTENSIN-CONVERTING ENZYME"/>
    <property type="match status" value="1"/>
</dbReference>
<feature type="chain" id="PRO_5044538561" description="Angiotensin-converting enzyme" evidence="9">
    <location>
        <begin position="21"/>
        <end position="624"/>
    </location>
</feature>
<name>A0A034WH70_BACDO</name>
<organism evidence="10">
    <name type="scientific">Bactrocera dorsalis</name>
    <name type="common">Oriental fruit fly</name>
    <name type="synonym">Dacus dorsalis</name>
    <dbReference type="NCBI Taxonomy" id="27457"/>
    <lineage>
        <taxon>Eukaryota</taxon>
        <taxon>Metazoa</taxon>
        <taxon>Ecdysozoa</taxon>
        <taxon>Arthropoda</taxon>
        <taxon>Hexapoda</taxon>
        <taxon>Insecta</taxon>
        <taxon>Pterygota</taxon>
        <taxon>Neoptera</taxon>
        <taxon>Endopterygota</taxon>
        <taxon>Diptera</taxon>
        <taxon>Brachycera</taxon>
        <taxon>Muscomorpha</taxon>
        <taxon>Tephritoidea</taxon>
        <taxon>Tephritidae</taxon>
        <taxon>Bactrocera</taxon>
        <taxon>Bactrocera</taxon>
    </lineage>
</organism>
<dbReference type="Pfam" id="PF01401">
    <property type="entry name" value="Peptidase_M2"/>
    <property type="match status" value="1"/>
</dbReference>
<comment type="similarity">
    <text evidence="1 7 8">Belongs to the peptidase M2 family.</text>
</comment>
<keyword evidence="8" id="KW-0645">Protease</keyword>
<dbReference type="SUPFAM" id="SSF55486">
    <property type="entry name" value="Metalloproteases ('zincins'), catalytic domain"/>
    <property type="match status" value="1"/>
</dbReference>
<dbReference type="PROSITE" id="PS52011">
    <property type="entry name" value="PEPTIDASE_M2"/>
    <property type="match status" value="1"/>
</dbReference>
<keyword evidence="8" id="KW-0479">Metal-binding</keyword>
<dbReference type="GeneID" id="105232278"/>
<evidence type="ECO:0000256" key="6">
    <source>
        <dbReference type="PIRSR" id="PIRSR601548-4"/>
    </source>
</evidence>
<reference evidence="10" key="1">
    <citation type="journal article" date="2014" name="BMC Genomics">
        <title>Characterizing the developmental transcriptome of the oriental fruit fly, Bactrocera dorsalis (Diptera: Tephritidae) through comparative genomic analysis with Drosophila melanogaster utilizing modENCODE datasets.</title>
        <authorList>
            <person name="Geib S.M."/>
            <person name="Calla B."/>
            <person name="Hall B."/>
            <person name="Hou S."/>
            <person name="Manoukis N.C."/>
        </authorList>
    </citation>
    <scope>NUCLEOTIDE SEQUENCE</scope>
    <source>
        <strain evidence="10">Punador</strain>
    </source>
</reference>
<dbReference type="CDD" id="cd06461">
    <property type="entry name" value="M2_ACE"/>
    <property type="match status" value="1"/>
</dbReference>
<sequence>MKSLLIIIFLLHCLLHTTNSAENSTEVLTKFLANVNQNLATLYNREVLANWQLEVKGPNYLYALLQSELTSEEIMNYVQSIAPKVTKFNRLNIGNPQQQRQLSQIPERGYEALSPADLKLMYIVTKNMGDIYKNTKLCSYHDRKQCNLTLIPSVQHILHNSNDVAEIEYYWLEWRRKTGMPAKQDFMSFVELYRKTAQLNGFPTPSEFWYKDLEENSAQTATLLESFMQRLQPLFQEFHAHVRGKLRKLYGEELIPRGKPYPQNLAEIFIGNAFRRADPEWYIEFPYPEVGMPNITAGLLRRGLNNAQRVFWNVAEYFRSMGMPQIEDTFWSHNARPKADLDEEELRCWHKAWKFYGIKRVNFSYCPLVDEERFFNMYEALADVYYYRAYDQQPTLFAEEPFPNFSDGLGKMFSLSASSPRYLEKLKVLERARVSKELRINRLYWQGLRTIFLIPVFYVLDRYRVDVLDERLNISDNCAYWQLTTDFTGAEPPVSRSNEDFDAPAKLLIEVDDQYTSQIMSTVLQYQLYQHFCEITGQYKPNDENYPLDLCDLSNQRQIGPLVMEAMSLGSSKSYKDILQIMTKESAINMDGLLAYFQPLYEWLVEQNRLDDVEIGWEPTRKCS</sequence>
<dbReference type="RefSeq" id="XP_011212222.2">
    <property type="nucleotide sequence ID" value="XM_011213920.4"/>
</dbReference>
<keyword evidence="8" id="KW-0121">Carboxypeptidase</keyword>
<dbReference type="InterPro" id="IPR001548">
    <property type="entry name" value="Peptidase_M2"/>
</dbReference>
<keyword evidence="8" id="KW-0378">Hydrolase</keyword>
<gene>
    <name evidence="10" type="primary">ACE</name>
</gene>
<keyword evidence="8" id="KW-0862">Zinc</keyword>
<feature type="glycosylation site" description="N-linked (GlcNAc...) (complex) asparagine" evidence="5">
    <location>
        <position position="95"/>
    </location>
</feature>
<dbReference type="OrthoDB" id="10029630at2759"/>
<evidence type="ECO:0000313" key="10">
    <source>
        <dbReference type="EMBL" id="JAC54926.1"/>
    </source>
</evidence>
<proteinExistence type="inferred from homology"/>
<feature type="disulfide bond" evidence="6 7">
    <location>
        <begin position="533"/>
        <end position="551"/>
    </location>
</feature>
<dbReference type="GO" id="GO:0008237">
    <property type="term" value="F:metallopeptidase activity"/>
    <property type="evidence" value="ECO:0007669"/>
    <property type="project" value="UniProtKB-KW"/>
</dbReference>
<feature type="disulfide bond" evidence="6 7">
    <location>
        <begin position="138"/>
        <end position="146"/>
    </location>
</feature>
<feature type="signal peptide" evidence="9">
    <location>
        <begin position="1"/>
        <end position="20"/>
    </location>
</feature>
<dbReference type="GO" id="GO:0005886">
    <property type="term" value="C:plasma membrane"/>
    <property type="evidence" value="ECO:0007669"/>
    <property type="project" value="TreeGrafter"/>
</dbReference>
<comment type="cofactor">
    <cofactor evidence="8">
        <name>Zn(2+)</name>
        <dbReference type="ChEBI" id="CHEBI:29105"/>
    </cofactor>
    <text evidence="8">Binds 1 zinc ion per subunit.</text>
</comment>
<dbReference type="PRINTS" id="PR00791">
    <property type="entry name" value="PEPDIPTASEA"/>
</dbReference>
<accession>A0A034WH70</accession>
<keyword evidence="3 6" id="KW-1015">Disulfide bond</keyword>
<evidence type="ECO:0000256" key="1">
    <source>
        <dbReference type="ARBA" id="ARBA00008139"/>
    </source>
</evidence>
<feature type="disulfide bond" evidence="6 7">
    <location>
        <begin position="348"/>
        <end position="366"/>
    </location>
</feature>
<evidence type="ECO:0000256" key="5">
    <source>
        <dbReference type="PIRSR" id="PIRSR601548-10"/>
    </source>
</evidence>
<dbReference type="KEGG" id="bdr:105232278"/>
<dbReference type="AlphaFoldDB" id="A0A034WH70"/>
<dbReference type="PANTHER" id="PTHR10514:SF44">
    <property type="entry name" value="ANGIOTENSIN-CONVERTING ENZYME-RELATED"/>
    <property type="match status" value="1"/>
</dbReference>
<evidence type="ECO:0000256" key="7">
    <source>
        <dbReference type="PROSITE-ProRule" id="PRU01355"/>
    </source>
</evidence>
<dbReference type="GO" id="GO:0004180">
    <property type="term" value="F:carboxypeptidase activity"/>
    <property type="evidence" value="ECO:0007669"/>
    <property type="project" value="UniProtKB-KW"/>
</dbReference>
<dbReference type="GO" id="GO:0006508">
    <property type="term" value="P:proteolysis"/>
    <property type="evidence" value="ECO:0007669"/>
    <property type="project" value="UniProtKB-KW"/>
</dbReference>
<dbReference type="EC" id="3.4.-.-" evidence="8"/>
<evidence type="ECO:0000256" key="8">
    <source>
        <dbReference type="RuleBase" id="RU361144"/>
    </source>
</evidence>
<feature type="glycosylation site" description="N-linked (GlcNAc...) (complex) asparagine" evidence="5">
    <location>
        <position position="76"/>
    </location>
</feature>
<evidence type="ECO:0000256" key="2">
    <source>
        <dbReference type="ARBA" id="ARBA00022729"/>
    </source>
</evidence>
<evidence type="ECO:0000256" key="9">
    <source>
        <dbReference type="SAM" id="SignalP"/>
    </source>
</evidence>
<dbReference type="GO" id="GO:0046872">
    <property type="term" value="F:metal ion binding"/>
    <property type="evidence" value="ECO:0007669"/>
    <property type="project" value="UniProtKB-KW"/>
</dbReference>